<gene>
    <name evidence="2" type="ORF">CAUJ_LOCUS1691</name>
</gene>
<keyword evidence="3" id="KW-1185">Reference proteome</keyword>
<sequence length="228" mass="25382">MNSASSAQSPVRAAPQSFDSLANAPLRKNVRRFLDITTRTRRSLDFNALSPVRASPAPQVFDILANAPLRKNIRRSLHTTTRTRRSLDFSLDLALPKPVEPVPEAPAGILKTPTRSKISSKAAKRVTWAPIRKTRENRKSRRSSESAFRAPEAPSGILKTPPRSKMSPKASKRVTWAPIRKTRESRKTRRSSESVQLPALSLANWNPNAMKSLVVTLLETPSRPVPRN</sequence>
<dbReference type="EMBL" id="CAJGYM010000003">
    <property type="protein sequence ID" value="CAD6185772.1"/>
    <property type="molecule type" value="Genomic_DNA"/>
</dbReference>
<dbReference type="AlphaFoldDB" id="A0A8S1GSI9"/>
<accession>A0A8S1GSI9</accession>
<dbReference type="Proteomes" id="UP000835052">
    <property type="component" value="Unassembled WGS sequence"/>
</dbReference>
<name>A0A8S1GSI9_9PELO</name>
<organism evidence="2 3">
    <name type="scientific">Caenorhabditis auriculariae</name>
    <dbReference type="NCBI Taxonomy" id="2777116"/>
    <lineage>
        <taxon>Eukaryota</taxon>
        <taxon>Metazoa</taxon>
        <taxon>Ecdysozoa</taxon>
        <taxon>Nematoda</taxon>
        <taxon>Chromadorea</taxon>
        <taxon>Rhabditida</taxon>
        <taxon>Rhabditina</taxon>
        <taxon>Rhabditomorpha</taxon>
        <taxon>Rhabditoidea</taxon>
        <taxon>Rhabditidae</taxon>
        <taxon>Peloderinae</taxon>
        <taxon>Caenorhabditis</taxon>
    </lineage>
</organism>
<evidence type="ECO:0000313" key="2">
    <source>
        <dbReference type="EMBL" id="CAD6185772.1"/>
    </source>
</evidence>
<protein>
    <submittedName>
        <fullName evidence="2">Uncharacterized protein</fullName>
    </submittedName>
</protein>
<proteinExistence type="predicted"/>
<comment type="caution">
    <text evidence="2">The sequence shown here is derived from an EMBL/GenBank/DDBJ whole genome shotgun (WGS) entry which is preliminary data.</text>
</comment>
<feature type="region of interest" description="Disordered" evidence="1">
    <location>
        <begin position="104"/>
        <end position="195"/>
    </location>
</feature>
<evidence type="ECO:0000256" key="1">
    <source>
        <dbReference type="SAM" id="MobiDB-lite"/>
    </source>
</evidence>
<evidence type="ECO:0000313" key="3">
    <source>
        <dbReference type="Proteomes" id="UP000835052"/>
    </source>
</evidence>
<reference evidence="2" key="1">
    <citation type="submission" date="2020-10" db="EMBL/GenBank/DDBJ databases">
        <authorList>
            <person name="Kikuchi T."/>
        </authorList>
    </citation>
    <scope>NUCLEOTIDE SEQUENCE</scope>
    <source>
        <strain evidence="2">NKZ352</strain>
    </source>
</reference>